<reference evidence="2 3" key="1">
    <citation type="submission" date="2015-01" db="EMBL/GenBank/DDBJ databases">
        <title>Genome of allotetraploid Gossypium barbadense reveals genomic plasticity and fiber elongation in cotton evolution.</title>
        <authorList>
            <person name="Chen X."/>
            <person name="Liu X."/>
            <person name="Zhao B."/>
            <person name="Zheng H."/>
            <person name="Hu Y."/>
            <person name="Lu G."/>
            <person name="Yang C."/>
            <person name="Chen J."/>
            <person name="Shan C."/>
            <person name="Zhang L."/>
            <person name="Zhou Y."/>
            <person name="Wang L."/>
            <person name="Guo W."/>
            <person name="Bai Y."/>
            <person name="Ruan J."/>
            <person name="Shangguan X."/>
            <person name="Mao Y."/>
            <person name="Jiang J."/>
            <person name="Zhu Y."/>
            <person name="Lei J."/>
            <person name="Kang H."/>
            <person name="Chen S."/>
            <person name="He X."/>
            <person name="Wang R."/>
            <person name="Wang Y."/>
            <person name="Chen J."/>
            <person name="Wang L."/>
            <person name="Yu S."/>
            <person name="Wang B."/>
            <person name="Wei J."/>
            <person name="Song S."/>
            <person name="Lu X."/>
            <person name="Gao Z."/>
            <person name="Gu W."/>
            <person name="Deng X."/>
            <person name="Ma D."/>
            <person name="Wang S."/>
            <person name="Liang W."/>
            <person name="Fang L."/>
            <person name="Cai C."/>
            <person name="Zhu X."/>
            <person name="Zhou B."/>
            <person name="Zhang Y."/>
            <person name="Chen Z."/>
            <person name="Xu S."/>
            <person name="Zhu R."/>
            <person name="Wang S."/>
            <person name="Zhang T."/>
            <person name="Zhao G."/>
        </authorList>
    </citation>
    <scope>NUCLEOTIDE SEQUENCE [LARGE SCALE GENOMIC DNA]</scope>
    <source>
        <strain evidence="3">cv. Xinhai21</strain>
        <tissue evidence="2">Leaf</tissue>
    </source>
</reference>
<dbReference type="SUPFAM" id="SSF49363">
    <property type="entry name" value="Purple acid phosphatase, N-terminal domain"/>
    <property type="match status" value="1"/>
</dbReference>
<organism evidence="2 3">
    <name type="scientific">Gossypium barbadense</name>
    <name type="common">Sea Island cotton</name>
    <name type="synonym">Hibiscus barbadensis</name>
    <dbReference type="NCBI Taxonomy" id="3634"/>
    <lineage>
        <taxon>Eukaryota</taxon>
        <taxon>Viridiplantae</taxon>
        <taxon>Streptophyta</taxon>
        <taxon>Embryophyta</taxon>
        <taxon>Tracheophyta</taxon>
        <taxon>Spermatophyta</taxon>
        <taxon>Magnoliopsida</taxon>
        <taxon>eudicotyledons</taxon>
        <taxon>Gunneridae</taxon>
        <taxon>Pentapetalae</taxon>
        <taxon>rosids</taxon>
        <taxon>malvids</taxon>
        <taxon>Malvales</taxon>
        <taxon>Malvaceae</taxon>
        <taxon>Malvoideae</taxon>
        <taxon>Gossypium</taxon>
    </lineage>
</organism>
<dbReference type="AlphaFoldDB" id="A0A2P5YPU7"/>
<dbReference type="Gene3D" id="2.60.40.380">
    <property type="entry name" value="Purple acid phosphatase-like, N-terminal"/>
    <property type="match status" value="1"/>
</dbReference>
<evidence type="ECO:0000256" key="1">
    <source>
        <dbReference type="SAM" id="SignalP"/>
    </source>
</evidence>
<evidence type="ECO:0000313" key="3">
    <source>
        <dbReference type="Proteomes" id="UP000239757"/>
    </source>
</evidence>
<dbReference type="EMBL" id="KZ662913">
    <property type="protein sequence ID" value="PPS17612.1"/>
    <property type="molecule type" value="Genomic_DNA"/>
</dbReference>
<proteinExistence type="predicted"/>
<name>A0A2P5YPU7_GOSBA</name>
<dbReference type="Proteomes" id="UP000239757">
    <property type="component" value="Unassembled WGS sequence"/>
</dbReference>
<dbReference type="GO" id="GO:0003993">
    <property type="term" value="F:acid phosphatase activity"/>
    <property type="evidence" value="ECO:0007669"/>
    <property type="project" value="InterPro"/>
</dbReference>
<accession>A0A2P5YPU7</accession>
<keyword evidence="1" id="KW-0732">Signal</keyword>
<dbReference type="GO" id="GO:0046872">
    <property type="term" value="F:metal ion binding"/>
    <property type="evidence" value="ECO:0007669"/>
    <property type="project" value="InterPro"/>
</dbReference>
<feature type="signal peptide" evidence="1">
    <location>
        <begin position="1"/>
        <end position="30"/>
    </location>
</feature>
<evidence type="ECO:0008006" key="4">
    <source>
        <dbReference type="Google" id="ProtNLM"/>
    </source>
</evidence>
<evidence type="ECO:0000313" key="2">
    <source>
        <dbReference type="EMBL" id="PPS17612.1"/>
    </source>
</evidence>
<gene>
    <name evidence="2" type="ORF">GOBAR_AA02973</name>
</gene>
<dbReference type="InterPro" id="IPR008963">
    <property type="entry name" value="Purple_acid_Pase-like_N"/>
</dbReference>
<protein>
    <recommendedName>
        <fullName evidence="4">Purple acid phosphatase N-terminal domain-containing protein</fullName>
    </recommendedName>
</protein>
<dbReference type="OrthoDB" id="10521349at2759"/>
<feature type="chain" id="PRO_5015165501" description="Purple acid phosphatase N-terminal domain-containing protein" evidence="1">
    <location>
        <begin position="31"/>
        <end position="104"/>
    </location>
</feature>
<sequence length="104" mass="11783">MENPIWQNPHFFPLLLTCTFFLFPLQPSLSAGLQDDYIRQPPGKVVVAPHLRSKSDPQQVHASLAGKEYMRISWVTDEKDVASKVEYGKVSGKYEAMALFWLGS</sequence>